<dbReference type="Proteomes" id="UP001567538">
    <property type="component" value="Unassembled WGS sequence"/>
</dbReference>
<gene>
    <name evidence="2" type="ORF">AAHA92_25848</name>
</gene>
<dbReference type="EMBL" id="JBEAFC010000009">
    <property type="protein sequence ID" value="KAL1541652.1"/>
    <property type="molecule type" value="Genomic_DNA"/>
</dbReference>
<feature type="compositionally biased region" description="Basic and acidic residues" evidence="1">
    <location>
        <begin position="91"/>
        <end position="105"/>
    </location>
</feature>
<organism evidence="2 3">
    <name type="scientific">Salvia divinorum</name>
    <name type="common">Maria pastora</name>
    <name type="synonym">Diviner's sage</name>
    <dbReference type="NCBI Taxonomy" id="28513"/>
    <lineage>
        <taxon>Eukaryota</taxon>
        <taxon>Viridiplantae</taxon>
        <taxon>Streptophyta</taxon>
        <taxon>Embryophyta</taxon>
        <taxon>Tracheophyta</taxon>
        <taxon>Spermatophyta</taxon>
        <taxon>Magnoliopsida</taxon>
        <taxon>eudicotyledons</taxon>
        <taxon>Gunneridae</taxon>
        <taxon>Pentapetalae</taxon>
        <taxon>asterids</taxon>
        <taxon>lamiids</taxon>
        <taxon>Lamiales</taxon>
        <taxon>Lamiaceae</taxon>
        <taxon>Nepetoideae</taxon>
        <taxon>Mentheae</taxon>
        <taxon>Salviinae</taxon>
        <taxon>Salvia</taxon>
        <taxon>Salvia subgen. Calosphace</taxon>
    </lineage>
</organism>
<feature type="compositionally biased region" description="Acidic residues" evidence="1">
    <location>
        <begin position="45"/>
        <end position="58"/>
    </location>
</feature>
<name>A0ABD1GCM9_SALDI</name>
<proteinExistence type="predicted"/>
<protein>
    <submittedName>
        <fullName evidence="2">Uncharacterized protein</fullName>
    </submittedName>
</protein>
<feature type="compositionally biased region" description="Basic and acidic residues" evidence="1">
    <location>
        <begin position="64"/>
        <end position="84"/>
    </location>
</feature>
<evidence type="ECO:0000313" key="2">
    <source>
        <dbReference type="EMBL" id="KAL1541652.1"/>
    </source>
</evidence>
<dbReference type="AlphaFoldDB" id="A0ABD1GCM9"/>
<accession>A0ABD1GCM9</accession>
<evidence type="ECO:0000313" key="3">
    <source>
        <dbReference type="Proteomes" id="UP001567538"/>
    </source>
</evidence>
<feature type="compositionally biased region" description="Basic and acidic residues" evidence="1">
    <location>
        <begin position="34"/>
        <end position="43"/>
    </location>
</feature>
<sequence>MESRAYTAFEPYQRVDTSLPLDQEEKHRQQKPLYQEEKHRQQEPLDQEEEALLDDEEEPQQKPLDQEEKHQQDPLDQEEKHQQDPLDQEEEHPPLDQEEKHRQEPLDLEEERPPLGQEDTHRQQEIAFIYVDLKVGDVTSISHRSTTIATDTRLIPPRNDTPCLSILGRGDKPLVLAVNYHNHIGSPLVNFYGVDEGRRSTILCAFDPGGDTSPKLLFSTIFVASWFSP</sequence>
<feature type="region of interest" description="Disordered" evidence="1">
    <location>
        <begin position="1"/>
        <end position="120"/>
    </location>
</feature>
<comment type="caution">
    <text evidence="2">The sequence shown here is derived from an EMBL/GenBank/DDBJ whole genome shotgun (WGS) entry which is preliminary data.</text>
</comment>
<reference evidence="2 3" key="1">
    <citation type="submission" date="2024-06" db="EMBL/GenBank/DDBJ databases">
        <title>A chromosome level genome sequence of Diviner's sage (Salvia divinorum).</title>
        <authorList>
            <person name="Ford S.A."/>
            <person name="Ro D.-K."/>
            <person name="Ness R.W."/>
            <person name="Phillips M.A."/>
        </authorList>
    </citation>
    <scope>NUCLEOTIDE SEQUENCE [LARGE SCALE GENOMIC DNA]</scope>
    <source>
        <strain evidence="2">SAF-2024a</strain>
        <tissue evidence="2">Leaf</tissue>
    </source>
</reference>
<evidence type="ECO:0000256" key="1">
    <source>
        <dbReference type="SAM" id="MobiDB-lite"/>
    </source>
</evidence>
<keyword evidence="3" id="KW-1185">Reference proteome</keyword>